<proteinExistence type="predicted"/>
<dbReference type="EMBL" id="CAUJNA010003339">
    <property type="protein sequence ID" value="CAJ1399542.1"/>
    <property type="molecule type" value="Genomic_DNA"/>
</dbReference>
<evidence type="ECO:0000313" key="2">
    <source>
        <dbReference type="Proteomes" id="UP001178507"/>
    </source>
</evidence>
<dbReference type="AlphaFoldDB" id="A0AA36J4N4"/>
<organism evidence="1 2">
    <name type="scientific">Effrenium voratum</name>
    <dbReference type="NCBI Taxonomy" id="2562239"/>
    <lineage>
        <taxon>Eukaryota</taxon>
        <taxon>Sar</taxon>
        <taxon>Alveolata</taxon>
        <taxon>Dinophyceae</taxon>
        <taxon>Suessiales</taxon>
        <taxon>Symbiodiniaceae</taxon>
        <taxon>Effrenium</taxon>
    </lineage>
</organism>
<accession>A0AA36J4N4</accession>
<dbReference type="Proteomes" id="UP001178507">
    <property type="component" value="Unassembled WGS sequence"/>
</dbReference>
<keyword evidence="2" id="KW-1185">Reference proteome</keyword>
<name>A0AA36J4N4_9DINO</name>
<gene>
    <name evidence="1" type="ORF">EVOR1521_LOCUS23056</name>
</gene>
<protein>
    <submittedName>
        <fullName evidence="1">Uncharacterized protein</fullName>
    </submittedName>
</protein>
<sequence length="117" mass="13100">MVFDVGAALSNFQSGVKFWAERALWENLYQEDALRGIALVALEHVEELAKADMEFGTEDFFLPWALAAGTELRKGSWSLAVECALKIQTKFLPIILQRFPPIDSQSRRGEMDLPALG</sequence>
<reference evidence="1" key="1">
    <citation type="submission" date="2023-08" db="EMBL/GenBank/DDBJ databases">
        <authorList>
            <person name="Chen Y."/>
            <person name="Shah S."/>
            <person name="Dougan E. K."/>
            <person name="Thang M."/>
            <person name="Chan C."/>
        </authorList>
    </citation>
    <scope>NUCLEOTIDE SEQUENCE</scope>
</reference>
<evidence type="ECO:0000313" key="1">
    <source>
        <dbReference type="EMBL" id="CAJ1399542.1"/>
    </source>
</evidence>
<comment type="caution">
    <text evidence="1">The sequence shown here is derived from an EMBL/GenBank/DDBJ whole genome shotgun (WGS) entry which is preliminary data.</text>
</comment>